<dbReference type="PANTHER" id="PTHR42899:SF1">
    <property type="entry name" value="SPERMATOGENESIS-ASSOCIATED PROTEIN 20"/>
    <property type="match status" value="1"/>
</dbReference>
<dbReference type="InterPro" id="IPR024705">
    <property type="entry name" value="Ssp411"/>
</dbReference>
<dbReference type="PANTHER" id="PTHR42899">
    <property type="entry name" value="SPERMATOGENESIS-ASSOCIATED PROTEIN 20"/>
    <property type="match status" value="1"/>
</dbReference>
<proteinExistence type="predicted"/>
<protein>
    <submittedName>
        <fullName evidence="1">Glycoside hydrolase family 9 protein</fullName>
    </submittedName>
</protein>
<dbReference type="SUPFAM" id="SSF48208">
    <property type="entry name" value="Six-hairpin glycosidases"/>
    <property type="match status" value="1"/>
</dbReference>
<evidence type="ECO:0000313" key="1">
    <source>
        <dbReference type="EMBL" id="WDH81153.1"/>
    </source>
</evidence>
<reference evidence="1" key="1">
    <citation type="submission" date="2023-02" db="EMBL/GenBank/DDBJ databases">
        <title>Pathogen: clinical or host-associated sample.</title>
        <authorList>
            <person name="Hergert J."/>
            <person name="Casey R."/>
            <person name="Wagner J."/>
            <person name="Young E.L."/>
            <person name="Oakeson K.F."/>
        </authorList>
    </citation>
    <scope>NUCLEOTIDE SEQUENCE</scope>
    <source>
        <strain evidence="1">2022CK-00830</strain>
    </source>
</reference>
<dbReference type="EMBL" id="CP118101">
    <property type="protein sequence ID" value="WDH81153.1"/>
    <property type="molecule type" value="Genomic_DNA"/>
</dbReference>
<dbReference type="AlphaFoldDB" id="A0AAX3MU47"/>
<sequence length="537" mass="60793">MIRETEGHHLNQLTQENQKLTAAADEELLHAAYRQLKNDFDSKLAETDTVYPPLSSAQLMFLMNYAKVHNQSKALEMVEYTLHQMYQSNIYDHVGHGFFTYSADEKGFVPHFEKMLNDNAWLAMTYLEAYQLTEHPLYAEIAESIFSYVLSEMTSSEGAFYAVEGDNSEGETERYYGFTRQEIEDVLGVEEMHRYCNVYSIEPEGDTPGQSIPNLVKGTPEEQAERRGLNPLALRNLLEEDRKKLLQYRETRVRPVKDNRIGTASNGLMIAALAKGAKALQQTRYADAAAQAAEFIWNKLRDDEGNLHSVYHDEELTHAANVDDYAHLAWGLMELYEATGQPAYLAKVLELKDALFRLYWDPAEGNFQQSGVSRVQRYNHNNEMDGGAWPASARVLSLLITKWAATTQDGELKQKGERWLYSMAGAANAHADSQAMYLLGVSYARQGGRQIIISGRTNDIKMQEMISIIQKSYIPDASLIINYEGKQYHEVLAELIPGLVDKPAINGEGTVYISRDFSCSDPITSTEQLREEFKPVN</sequence>
<dbReference type="Proteomes" id="UP001220962">
    <property type="component" value="Chromosome"/>
</dbReference>
<dbReference type="InterPro" id="IPR012341">
    <property type="entry name" value="6hp_glycosidase-like_sf"/>
</dbReference>
<dbReference type="Gene3D" id="1.50.10.10">
    <property type="match status" value="1"/>
</dbReference>
<dbReference type="GO" id="GO:0004553">
    <property type="term" value="F:hydrolase activity, hydrolyzing O-glycosyl compounds"/>
    <property type="evidence" value="ECO:0007669"/>
    <property type="project" value="InterPro"/>
</dbReference>
<dbReference type="InterPro" id="IPR008928">
    <property type="entry name" value="6-hairpin_glycosidase_sf"/>
</dbReference>
<dbReference type="RefSeq" id="WP_274358828.1">
    <property type="nucleotide sequence ID" value="NZ_CP118101.1"/>
</dbReference>
<dbReference type="GO" id="GO:0000272">
    <property type="term" value="P:polysaccharide catabolic process"/>
    <property type="evidence" value="ECO:0007669"/>
    <property type="project" value="UniProtKB-KW"/>
</dbReference>
<keyword evidence="1" id="KW-0378">Hydrolase</keyword>
<accession>A0AAX3MU47</accession>
<organism evidence="1 2">
    <name type="scientific">Paenibacillus urinalis</name>
    <dbReference type="NCBI Taxonomy" id="521520"/>
    <lineage>
        <taxon>Bacteria</taxon>
        <taxon>Bacillati</taxon>
        <taxon>Bacillota</taxon>
        <taxon>Bacilli</taxon>
        <taxon>Bacillales</taxon>
        <taxon>Paenibacillaceae</taxon>
        <taxon>Paenibacillus</taxon>
    </lineage>
</organism>
<dbReference type="Gene3D" id="1.50.10.20">
    <property type="match status" value="1"/>
</dbReference>
<evidence type="ECO:0000313" key="2">
    <source>
        <dbReference type="Proteomes" id="UP001220962"/>
    </source>
</evidence>
<gene>
    <name evidence="1" type="ORF">PUW23_16635</name>
</gene>
<name>A0AAX3MU47_9BACL</name>